<organism evidence="3 4">
    <name type="scientific">Petrolisthes manimaculis</name>
    <dbReference type="NCBI Taxonomy" id="1843537"/>
    <lineage>
        <taxon>Eukaryota</taxon>
        <taxon>Metazoa</taxon>
        <taxon>Ecdysozoa</taxon>
        <taxon>Arthropoda</taxon>
        <taxon>Crustacea</taxon>
        <taxon>Multicrustacea</taxon>
        <taxon>Malacostraca</taxon>
        <taxon>Eumalacostraca</taxon>
        <taxon>Eucarida</taxon>
        <taxon>Decapoda</taxon>
        <taxon>Pleocyemata</taxon>
        <taxon>Anomura</taxon>
        <taxon>Galatheoidea</taxon>
        <taxon>Porcellanidae</taxon>
        <taxon>Petrolisthes</taxon>
    </lineage>
</organism>
<accession>A0AAE1QHU0</accession>
<evidence type="ECO:0000259" key="2">
    <source>
        <dbReference type="Pfam" id="PF14529"/>
    </source>
</evidence>
<keyword evidence="4" id="KW-1185">Reference proteome</keyword>
<dbReference type="PANTHER" id="PTHR33395:SF21">
    <property type="entry name" value="PERICARDIN"/>
    <property type="match status" value="1"/>
</dbReference>
<protein>
    <recommendedName>
        <fullName evidence="2">Endonuclease/exonuclease/phosphatase domain-containing protein</fullName>
    </recommendedName>
</protein>
<dbReference type="GO" id="GO:0061343">
    <property type="term" value="P:cell adhesion involved in heart morphogenesis"/>
    <property type="evidence" value="ECO:0007669"/>
    <property type="project" value="TreeGrafter"/>
</dbReference>
<dbReference type="PANTHER" id="PTHR33395">
    <property type="entry name" value="TRANSCRIPTASE, PUTATIVE-RELATED-RELATED"/>
    <property type="match status" value="1"/>
</dbReference>
<dbReference type="SUPFAM" id="SSF56219">
    <property type="entry name" value="DNase I-like"/>
    <property type="match status" value="1"/>
</dbReference>
<evidence type="ECO:0000313" key="4">
    <source>
        <dbReference type="Proteomes" id="UP001292094"/>
    </source>
</evidence>
<proteinExistence type="predicted"/>
<dbReference type="EMBL" id="JAWZYT010000177">
    <property type="protein sequence ID" value="KAK4327016.1"/>
    <property type="molecule type" value="Genomic_DNA"/>
</dbReference>
<dbReference type="Proteomes" id="UP001292094">
    <property type="component" value="Unassembled WGS sequence"/>
</dbReference>
<evidence type="ECO:0000313" key="3">
    <source>
        <dbReference type="EMBL" id="KAK4327016.1"/>
    </source>
</evidence>
<name>A0AAE1QHU0_9EUCA</name>
<keyword evidence="1" id="KW-0175">Coiled coil</keyword>
<evidence type="ECO:0000256" key="1">
    <source>
        <dbReference type="SAM" id="Coils"/>
    </source>
</evidence>
<gene>
    <name evidence="3" type="ORF">Pmani_002466</name>
</gene>
<dbReference type="InterPro" id="IPR005135">
    <property type="entry name" value="Endo/exonuclease/phosphatase"/>
</dbReference>
<comment type="caution">
    <text evidence="3">The sequence shown here is derived from an EMBL/GenBank/DDBJ whole genome shotgun (WGS) entry which is preliminary data.</text>
</comment>
<feature type="domain" description="Endonuclease/exonuclease/phosphatase" evidence="2">
    <location>
        <begin position="65"/>
        <end position="149"/>
    </location>
</feature>
<reference evidence="3" key="1">
    <citation type="submission" date="2023-11" db="EMBL/GenBank/DDBJ databases">
        <title>Genome assemblies of two species of porcelain crab, Petrolisthes cinctipes and Petrolisthes manimaculis (Anomura: Porcellanidae).</title>
        <authorList>
            <person name="Angst P."/>
        </authorList>
    </citation>
    <scope>NUCLEOTIDE SEQUENCE</scope>
    <source>
        <strain evidence="3">PB745_02</strain>
        <tissue evidence="3">Gill</tissue>
    </source>
</reference>
<dbReference type="GO" id="GO:0003824">
    <property type="term" value="F:catalytic activity"/>
    <property type="evidence" value="ECO:0007669"/>
    <property type="project" value="InterPro"/>
</dbReference>
<dbReference type="GO" id="GO:0007508">
    <property type="term" value="P:larval heart development"/>
    <property type="evidence" value="ECO:0007669"/>
    <property type="project" value="TreeGrafter"/>
</dbReference>
<dbReference type="Pfam" id="PF14529">
    <property type="entry name" value="Exo_endo_phos_2"/>
    <property type="match status" value="1"/>
</dbReference>
<dbReference type="GO" id="GO:0031012">
    <property type="term" value="C:extracellular matrix"/>
    <property type="evidence" value="ECO:0007669"/>
    <property type="project" value="TreeGrafter"/>
</dbReference>
<feature type="coiled-coil region" evidence="1">
    <location>
        <begin position="265"/>
        <end position="300"/>
    </location>
</feature>
<dbReference type="AlphaFoldDB" id="A0AAE1QHU0"/>
<dbReference type="InterPro" id="IPR036691">
    <property type="entry name" value="Endo/exonu/phosph_ase_sf"/>
</dbReference>
<sequence length="403" mass="48304">MFSVDKRLELKYRLEGMEEPTQIIALQEVKPKNYRYERLTAEYALEGYEIVLIQEVSDMDVQYKIFVGDYNLPDIKWSNYTLENGASEFSTQFIEKIRDCFLTQHIHDITRMRGEARGNTLDLLFSNDETIIEEVYIDSPLGSSDHASIFFRVDVKELEEKSKREIYLYEKADYPKMRRLLDVDLEQIMSQSLSTDEKWKVLRDKLSSIIEECVPKRIMDRRKKRKRTNEDLPMNRKLWTKIKRKQRLWERAKELRRNDSDPRIIRKIEEEYRRTNNQVRRQTRNAVKAKEREIAKHVKENPKIFWKYVPEDWRIANITAIFKKGNKCDPGNYRPVSLTSIFCKIMESLLREEIIYHMKDNKLLRIEKTETEKDIVVVIDNKLKFSDHLAEKINKANKMVGFI</sequence>
<dbReference type="Gene3D" id="3.60.10.10">
    <property type="entry name" value="Endonuclease/exonuclease/phosphatase"/>
    <property type="match status" value="1"/>
</dbReference>